<evidence type="ECO:0000313" key="4">
    <source>
        <dbReference type="Proteomes" id="UP000199675"/>
    </source>
</evidence>
<dbReference type="InterPro" id="IPR046919">
    <property type="entry name" value="ABC-3C_CTD10"/>
</dbReference>
<dbReference type="RefSeq" id="WP_091816263.1">
    <property type="nucleotide sequence ID" value="NZ_FNNE01000009.1"/>
</dbReference>
<dbReference type="Proteomes" id="UP000199675">
    <property type="component" value="Unassembled WGS sequence"/>
</dbReference>
<reference evidence="3 4" key="1">
    <citation type="submission" date="2016-10" db="EMBL/GenBank/DDBJ databases">
        <authorList>
            <person name="de Groot N.N."/>
        </authorList>
    </citation>
    <scope>NUCLEOTIDE SEQUENCE [LARGE SCALE GENOMIC DNA]</scope>
    <source>
        <strain evidence="3 4">CGMCC 1.7059</strain>
    </source>
</reference>
<accession>A0A1H3BUR6</accession>
<evidence type="ECO:0000259" key="1">
    <source>
        <dbReference type="Pfam" id="PF20275"/>
    </source>
</evidence>
<dbReference type="NCBIfam" id="NF033859">
    <property type="entry name" value="SMEK_N"/>
    <property type="match status" value="1"/>
</dbReference>
<evidence type="ECO:0000259" key="2">
    <source>
        <dbReference type="Pfam" id="PF21941"/>
    </source>
</evidence>
<dbReference type="EMBL" id="FNNE01000009">
    <property type="protein sequence ID" value="SDX45536.1"/>
    <property type="molecule type" value="Genomic_DNA"/>
</dbReference>
<organism evidence="3 4">
    <name type="scientific">Marinobacter mobilis</name>
    <dbReference type="NCBI Taxonomy" id="488533"/>
    <lineage>
        <taxon>Bacteria</taxon>
        <taxon>Pseudomonadati</taxon>
        <taxon>Pseudomonadota</taxon>
        <taxon>Gammaproteobacteria</taxon>
        <taxon>Pseudomonadales</taxon>
        <taxon>Marinobacteraceae</taxon>
        <taxon>Marinobacter</taxon>
    </lineage>
</organism>
<sequence>MNRTLYYNYIDEKLHALAIRIDTNGKLNLLQLHMHSESFYLHFLNLLYGYALENLNKTLQNVEAIDLIDHKNMLIVQVSATSTKAKVESALGKDIIKKFPSYRFLFLSISKDASNLRKMNFKNPHGISFSPTSDILDTRSILDEVLNKKIVEQKEVYEFVKNELGSEIDAVKLDSNLAMIINILAKEDWNDDSHVEPVHKFEIDRKILHNQLDKAKCLIEEYCLYHGKVDSKYSEFDSMGSNKSTSVLAKIKREYLNKKDSGSPDEVFFSVIEVLKGKVIESANYSQIPIDELELCIDILVVDAFIRCKIMESPEGYMYAAS</sequence>
<dbReference type="OrthoDB" id="9052589at2"/>
<proteinExistence type="predicted"/>
<gene>
    <name evidence="3" type="ORF">SAMN04487960_109166</name>
</gene>
<dbReference type="AlphaFoldDB" id="A0A1H3BUR6"/>
<protein>
    <recommendedName>
        <fullName evidence="5">SMEK domain-containing protein</fullName>
    </recommendedName>
</protein>
<dbReference type="Pfam" id="PF20275">
    <property type="entry name" value="CTD10"/>
    <property type="match status" value="1"/>
</dbReference>
<dbReference type="STRING" id="488533.SAMN04487960_109166"/>
<dbReference type="Pfam" id="PF21941">
    <property type="entry name" value="SMEK_N"/>
    <property type="match status" value="1"/>
</dbReference>
<keyword evidence="4" id="KW-1185">Reference proteome</keyword>
<evidence type="ECO:0008006" key="5">
    <source>
        <dbReference type="Google" id="ProtNLM"/>
    </source>
</evidence>
<dbReference type="InterPro" id="IPR047740">
    <property type="entry name" value="SMEK_dom"/>
</dbReference>
<evidence type="ECO:0000313" key="3">
    <source>
        <dbReference type="EMBL" id="SDX45536.1"/>
    </source>
</evidence>
<name>A0A1H3BUR6_9GAMM</name>
<feature type="domain" description="SMEK" evidence="2">
    <location>
        <begin position="9"/>
        <end position="145"/>
    </location>
</feature>
<feature type="domain" description="ABC-three component systems C-terminal" evidence="1">
    <location>
        <begin position="175"/>
        <end position="312"/>
    </location>
</feature>